<dbReference type="PROSITE" id="PS50507">
    <property type="entry name" value="RDRP_SSRNA_POS"/>
    <property type="match status" value="1"/>
</dbReference>
<dbReference type="Pfam" id="PF00680">
    <property type="entry name" value="RdRP_1"/>
    <property type="match status" value="1"/>
</dbReference>
<keyword evidence="12" id="KW-0812">Transmembrane</keyword>
<dbReference type="InterPro" id="IPR043128">
    <property type="entry name" value="Rev_trsase/Diguanyl_cyclase"/>
</dbReference>
<dbReference type="SMART" id="SM00490">
    <property type="entry name" value="HELICc"/>
    <property type="match status" value="1"/>
</dbReference>
<dbReference type="Pfam" id="PF00271">
    <property type="entry name" value="Helicase_C"/>
    <property type="match status" value="1"/>
</dbReference>
<dbReference type="SMART" id="SM00487">
    <property type="entry name" value="DEXDc"/>
    <property type="match status" value="1"/>
</dbReference>
<keyword evidence="5" id="KW-0548">Nucleotidyltransferase</keyword>
<evidence type="ECO:0000256" key="5">
    <source>
        <dbReference type="ARBA" id="ARBA00022695"/>
    </source>
</evidence>
<feature type="domain" description="RdRp catalytic" evidence="13">
    <location>
        <begin position="579"/>
        <end position="708"/>
    </location>
</feature>
<evidence type="ECO:0000256" key="12">
    <source>
        <dbReference type="SAM" id="Phobius"/>
    </source>
</evidence>
<keyword evidence="3 16" id="KW-0696">RNA-directed RNA polymerase</keyword>
<keyword evidence="7" id="KW-0378">Hydrolase</keyword>
<evidence type="ECO:0000256" key="1">
    <source>
        <dbReference type="ARBA" id="ARBA00004328"/>
    </source>
</evidence>
<dbReference type="GO" id="GO:0004386">
    <property type="term" value="F:helicase activity"/>
    <property type="evidence" value="ECO:0007669"/>
    <property type="project" value="UniProtKB-KW"/>
</dbReference>
<sequence length="1548" mass="173604">MEKNITVPFTRPASWSIRTLSRHKLGIQFLKVCFCTSLLGIGVVASLMAAAFPIFGLGFLASFWVSGGLMFSSLFLFLFPFTLVVGSLFWRQAVLKELNLVRRFGPKRALWVESVSSPLGDVFQPVVIGGCDIAVPALHSWLIEHFPLLGSLSGPEILDAQDVASLIWSGLVESVAIMTGGPNIGALMACLFLLRRAAKLHLFSVGLSMRVIKWTMLALWAVLLCEGELFAKVLCVLVDALGLLRNDGFREWVRWRLTHFMVAVTVMAVDITEVGRKYTPLAYSQLAKGNGKRSFVGIAKEKLMQATIFVSDLGLPHYIRGTRAPTKEGLQASLDILEGLGWPVNVKLNDEVGSETERQGFKEWLLCGTDWHQGIHNLKTWTDELLDGLRVNAVEFRRTEEYASEANELEATSRYFRSPRYDYPDLELEDVWFLVKDTYQFSRLTPFNHILRMWEKKYGLGAFFRRPGTNKKLSRRSFIKSIGGMAPFKELWRRTFEYATLIVPVAAVSVKGEALPPKKWMNDKVRSIIGSPLVHYIMSTIWNYEPNHRFAWTTTPTKIGMPLNGYWLADVYHRHSRCQHHFAGDMSAFDSTISGKVVDLIKGIRKKGFEEHRDHARICELIDVAYDQLEHQLLNTTSTGQIYKKGTGLTTGHSSTSADNSLALAILYLFAWKELTGLSAREFVHFNELSDYGDDHVLSFLSTKPASWNFKNIQKTMKRWGVTNRLEASGRLSEIPFLSKYSRRVTLADRMEFSKYGLPVPKRVVWHDKERLVGKMVARIKNPDPRYRAKRLLSYLSLTAHHEDVYLGIKKVLTRSSTMKRALRTMGVQVPTYQKVLADWYHPSTHTVNDTFGEDADEALDAGKVFTYGNVGWFDSFLGIVSLVPDFVNPAIFNFGYDRLLQLQMRPWLSWAYTFVVGANLITSEAEARKAFQNSPYSCLAVDVFAEVPLDQKVGSFLLRHWLYLAYFTWIRFKRPTPWLAGVSRKIAQWQFALNGRIFSEFAVLDWKLLDLLVICLLNLVPCPSFLDSLMFVQLPRFDIMWQTMTGWFLGFFWTSVPPNYRDLTHHLRRLRSLEGPLLVEAPTGTGKSTAMVKHVALTVGNSFNKVLVIEPRSQLVKSLVPYVRDSLALDCTGLTTGSDYDSSRKVIYLTAQEFMLHKAQFLDPGNLIIIDEAHIAEPAYQVVQMMVSKRPDICCIMATATPTQMNVEQSSAYVPLVTASIWHIDSRSGTSPASDAATYLASYRRWVSEIVDGMPRTSKALVFYPSIDGGLRLGNSLARKVSFLNSQGADMSGDVIISTSVADAGITIPSVDYVVSPCIDFFQDGLKGRPSYGKLTGAQAMQRRGRTGRTNTGKFYYYGGPNLDLPEGRVLLERPGSVVGTLLSSGMKLDAIQALVPDMYKGFLQEQGFTPGSDSADEFEGSLGRAIENMKYWVQARNIEDARNSSLDVAEVIFDYTAAGQVAPSSLVSVSQAVSDAVSLFGQLSSSDDPASVMEANADGIVGRLAQMTGLQVPWTGFFPWEIAQELDPELDKAEHQFIRSNARKLA</sequence>
<keyword evidence="6" id="KW-0547">Nucleotide-binding</keyword>
<keyword evidence="11" id="KW-0693">Viral RNA replication</keyword>
<dbReference type="GO" id="GO:0003968">
    <property type="term" value="F:RNA-directed RNA polymerase activity"/>
    <property type="evidence" value="ECO:0007669"/>
    <property type="project" value="UniProtKB-KW"/>
</dbReference>
<proteinExistence type="predicted"/>
<dbReference type="Gene3D" id="3.40.50.300">
    <property type="entry name" value="P-loop containing nucleotide triphosphate hydrolases"/>
    <property type="match status" value="2"/>
</dbReference>
<organism evidence="16">
    <name type="scientific">Luoyang Fusar tick virus 1</name>
    <dbReference type="NCBI Taxonomy" id="2972100"/>
    <lineage>
        <taxon>Viruses</taxon>
        <taxon>Riboviria</taxon>
        <taxon>Orthornavirae</taxon>
        <taxon>Pisuviricota</taxon>
        <taxon>Duplopiviricetes</taxon>
        <taxon>Durnavirales</taxon>
        <taxon>Fusariviridae</taxon>
    </lineage>
</organism>
<evidence type="ECO:0000256" key="7">
    <source>
        <dbReference type="ARBA" id="ARBA00022801"/>
    </source>
</evidence>
<evidence type="ECO:0000256" key="4">
    <source>
        <dbReference type="ARBA" id="ARBA00022679"/>
    </source>
</evidence>
<comment type="subcellular location">
    <subcellularLocation>
        <location evidence="2">Host cell</location>
    </subcellularLocation>
    <subcellularLocation>
        <location evidence="1">Virion</location>
    </subcellularLocation>
</comment>
<keyword evidence="4" id="KW-0808">Transferase</keyword>
<evidence type="ECO:0000256" key="6">
    <source>
        <dbReference type="ARBA" id="ARBA00022741"/>
    </source>
</evidence>
<evidence type="ECO:0000259" key="15">
    <source>
        <dbReference type="PROSITE" id="PS51194"/>
    </source>
</evidence>
<evidence type="ECO:0000259" key="13">
    <source>
        <dbReference type="PROSITE" id="PS50507"/>
    </source>
</evidence>
<dbReference type="GO" id="GO:0006351">
    <property type="term" value="P:DNA-templated transcription"/>
    <property type="evidence" value="ECO:0007669"/>
    <property type="project" value="InterPro"/>
</dbReference>
<dbReference type="Pfam" id="PF00270">
    <property type="entry name" value="DEAD"/>
    <property type="match status" value="1"/>
</dbReference>
<evidence type="ECO:0000256" key="9">
    <source>
        <dbReference type="ARBA" id="ARBA00022840"/>
    </source>
</evidence>
<evidence type="ECO:0000256" key="10">
    <source>
        <dbReference type="ARBA" id="ARBA00022844"/>
    </source>
</evidence>
<keyword evidence="12" id="KW-1133">Transmembrane helix</keyword>
<evidence type="ECO:0000256" key="11">
    <source>
        <dbReference type="ARBA" id="ARBA00022953"/>
    </source>
</evidence>
<dbReference type="InterPro" id="IPR007094">
    <property type="entry name" value="RNA-dir_pol_PSvirus"/>
</dbReference>
<dbReference type="PANTHER" id="PTHR18934">
    <property type="entry name" value="ATP-DEPENDENT RNA HELICASE"/>
    <property type="match status" value="1"/>
</dbReference>
<feature type="transmembrane region" description="Helical" evidence="12">
    <location>
        <begin position="71"/>
        <end position="90"/>
    </location>
</feature>
<dbReference type="GO" id="GO:0044423">
    <property type="term" value="C:virion component"/>
    <property type="evidence" value="ECO:0007669"/>
    <property type="project" value="UniProtKB-KW"/>
</dbReference>
<feature type="domain" description="Helicase C-terminal" evidence="15">
    <location>
        <begin position="1217"/>
        <end position="1391"/>
    </location>
</feature>
<dbReference type="SUPFAM" id="SSF56672">
    <property type="entry name" value="DNA/RNA polymerases"/>
    <property type="match status" value="1"/>
</dbReference>
<keyword evidence="9" id="KW-0067">ATP-binding</keyword>
<dbReference type="PROSITE" id="PS51194">
    <property type="entry name" value="HELICASE_CTER"/>
    <property type="match status" value="1"/>
</dbReference>
<feature type="domain" description="Helicase ATP-binding" evidence="14">
    <location>
        <begin position="1069"/>
        <end position="1221"/>
    </location>
</feature>
<dbReference type="GO" id="GO:0016787">
    <property type="term" value="F:hydrolase activity"/>
    <property type="evidence" value="ECO:0007669"/>
    <property type="project" value="UniProtKB-KW"/>
</dbReference>
<dbReference type="PROSITE" id="PS51192">
    <property type="entry name" value="HELICASE_ATP_BIND_1"/>
    <property type="match status" value="1"/>
</dbReference>
<evidence type="ECO:0000256" key="8">
    <source>
        <dbReference type="ARBA" id="ARBA00022806"/>
    </source>
</evidence>
<dbReference type="EMBL" id="ON746390">
    <property type="protein sequence ID" value="UYL95319.1"/>
    <property type="molecule type" value="Genomic_RNA"/>
</dbReference>
<keyword evidence="10" id="KW-0946">Virion</keyword>
<protein>
    <submittedName>
        <fullName evidence="16">RNA-dependent RNA polymerase</fullName>
    </submittedName>
</protein>
<dbReference type="InterPro" id="IPR001205">
    <property type="entry name" value="RNA-dir_pol_C"/>
</dbReference>
<reference evidence="16" key="1">
    <citation type="submission" date="2022-05" db="EMBL/GenBank/DDBJ databases">
        <authorList>
            <person name="Cao W."/>
            <person name="Jia N."/>
            <person name="Lam T.T.-Y."/>
            <person name="Ni X."/>
            <person name="Liu J."/>
        </authorList>
    </citation>
    <scope>NUCLEOTIDE SEQUENCE</scope>
    <source>
        <strain evidence="16">TIGMIC 1</strain>
    </source>
</reference>
<dbReference type="PANTHER" id="PTHR18934:SF91">
    <property type="entry name" value="PRE-MRNA-SPLICING FACTOR ATP-DEPENDENT RNA HELICASE PRP16"/>
    <property type="match status" value="1"/>
</dbReference>
<evidence type="ECO:0000259" key="14">
    <source>
        <dbReference type="PROSITE" id="PS51192"/>
    </source>
</evidence>
<feature type="transmembrane region" description="Helical" evidence="12">
    <location>
        <begin position="32"/>
        <end position="65"/>
    </location>
</feature>
<dbReference type="GO" id="GO:0039694">
    <property type="term" value="P:viral RNA genome replication"/>
    <property type="evidence" value="ECO:0007669"/>
    <property type="project" value="InterPro"/>
</dbReference>
<dbReference type="InterPro" id="IPR011545">
    <property type="entry name" value="DEAD/DEAH_box_helicase_dom"/>
</dbReference>
<keyword evidence="12" id="KW-0472">Membrane</keyword>
<accession>A0A9E7V1T8</accession>
<evidence type="ECO:0000256" key="2">
    <source>
        <dbReference type="ARBA" id="ARBA00004340"/>
    </source>
</evidence>
<dbReference type="InterPro" id="IPR043502">
    <property type="entry name" value="DNA/RNA_pol_sf"/>
</dbReference>
<dbReference type="SUPFAM" id="SSF52540">
    <property type="entry name" value="P-loop containing nucleoside triphosphate hydrolases"/>
    <property type="match status" value="1"/>
</dbReference>
<name>A0A9E7V1T8_9VIRU</name>
<dbReference type="Gene3D" id="3.30.70.270">
    <property type="match status" value="1"/>
</dbReference>
<evidence type="ECO:0000313" key="16">
    <source>
        <dbReference type="EMBL" id="UYL95319.1"/>
    </source>
</evidence>
<dbReference type="GO" id="GO:0005524">
    <property type="term" value="F:ATP binding"/>
    <property type="evidence" value="ECO:0007669"/>
    <property type="project" value="UniProtKB-KW"/>
</dbReference>
<dbReference type="InterPro" id="IPR027417">
    <property type="entry name" value="P-loop_NTPase"/>
</dbReference>
<dbReference type="InterPro" id="IPR001650">
    <property type="entry name" value="Helicase_C-like"/>
</dbReference>
<feature type="transmembrane region" description="Helical" evidence="12">
    <location>
        <begin position="202"/>
        <end position="223"/>
    </location>
</feature>
<evidence type="ECO:0000256" key="3">
    <source>
        <dbReference type="ARBA" id="ARBA00022484"/>
    </source>
</evidence>
<dbReference type="InterPro" id="IPR014001">
    <property type="entry name" value="Helicase_ATP-bd"/>
</dbReference>
<dbReference type="GO" id="GO:0043657">
    <property type="term" value="C:host cell"/>
    <property type="evidence" value="ECO:0007669"/>
    <property type="project" value="UniProtKB-SubCell"/>
</dbReference>
<keyword evidence="8" id="KW-0347">Helicase</keyword>
<dbReference type="GO" id="GO:0003723">
    <property type="term" value="F:RNA binding"/>
    <property type="evidence" value="ECO:0007669"/>
    <property type="project" value="InterPro"/>
</dbReference>